<name>A0AAV0L3D6_9ROSI</name>
<organism evidence="2 3">
    <name type="scientific">Linum tenue</name>
    <dbReference type="NCBI Taxonomy" id="586396"/>
    <lineage>
        <taxon>Eukaryota</taxon>
        <taxon>Viridiplantae</taxon>
        <taxon>Streptophyta</taxon>
        <taxon>Embryophyta</taxon>
        <taxon>Tracheophyta</taxon>
        <taxon>Spermatophyta</taxon>
        <taxon>Magnoliopsida</taxon>
        <taxon>eudicotyledons</taxon>
        <taxon>Gunneridae</taxon>
        <taxon>Pentapetalae</taxon>
        <taxon>rosids</taxon>
        <taxon>fabids</taxon>
        <taxon>Malpighiales</taxon>
        <taxon>Linaceae</taxon>
        <taxon>Linum</taxon>
    </lineage>
</organism>
<evidence type="ECO:0000313" key="3">
    <source>
        <dbReference type="Proteomes" id="UP001154282"/>
    </source>
</evidence>
<accession>A0AAV0L3D6</accession>
<feature type="non-terminal residue" evidence="2">
    <location>
        <position position="1"/>
    </location>
</feature>
<proteinExistence type="predicted"/>
<protein>
    <submittedName>
        <fullName evidence="2">Uncharacterized protein</fullName>
    </submittedName>
</protein>
<dbReference type="Proteomes" id="UP001154282">
    <property type="component" value="Unassembled WGS sequence"/>
</dbReference>
<reference evidence="2" key="1">
    <citation type="submission" date="2022-08" db="EMBL/GenBank/DDBJ databases">
        <authorList>
            <person name="Gutierrez-Valencia J."/>
        </authorList>
    </citation>
    <scope>NUCLEOTIDE SEQUENCE</scope>
</reference>
<evidence type="ECO:0000313" key="2">
    <source>
        <dbReference type="EMBL" id="CAI0428478.1"/>
    </source>
</evidence>
<evidence type="ECO:0000256" key="1">
    <source>
        <dbReference type="SAM" id="MobiDB-lite"/>
    </source>
</evidence>
<dbReference type="EMBL" id="CAMGYJ010000006">
    <property type="protein sequence ID" value="CAI0428478.1"/>
    <property type="molecule type" value="Genomic_DNA"/>
</dbReference>
<dbReference type="Gene3D" id="2.80.10.50">
    <property type="match status" value="1"/>
</dbReference>
<feature type="region of interest" description="Disordered" evidence="1">
    <location>
        <begin position="130"/>
        <end position="172"/>
    </location>
</feature>
<keyword evidence="3" id="KW-1185">Reference proteome</keyword>
<dbReference type="AlphaFoldDB" id="A0AAV0L3D6"/>
<gene>
    <name evidence="2" type="ORF">LITE_LOCUS21668</name>
</gene>
<comment type="caution">
    <text evidence="2">The sequence shown here is derived from an EMBL/GenBank/DDBJ whole genome shotgun (WGS) entry which is preliminary data.</text>
</comment>
<sequence>PNFLLANETIWYNCVKTRQLRQINPLQFLIQTQTTPKSITYRLPLVVCAITQRLSALTWLPFKALYSLLNTEKVSSREVVKKRESNPSIRERERDVDGGRIAEIHGAEIQVRREIPALPLERRLLRAVRQRPGMQATPGPAQPVREAGGRPVRIRPGPSDPPPLLPQQQVRASRQQVRRVLDLRHRQRAGRGTARSTSTLFRPIFPQGEPNTVGLLHVQTNCHVRTFFNHGYNDDINGVACAYSNDGQGMHRFEFAAWDSYDEKMKAKDNEIQKLKSQAKGGGSDECLQADEIVAALQENVSLITGLPVFKSMFPVITKFSHGKFTVI</sequence>